<name>A0A4Q7DLN5_9PROT</name>
<feature type="transmembrane region" description="Helical" evidence="5">
    <location>
        <begin position="320"/>
        <end position="343"/>
    </location>
</feature>
<feature type="transmembrane region" description="Helical" evidence="5">
    <location>
        <begin position="408"/>
        <end position="425"/>
    </location>
</feature>
<evidence type="ECO:0000259" key="6">
    <source>
        <dbReference type="PROSITE" id="PS50042"/>
    </source>
</evidence>
<dbReference type="RefSeq" id="WP_130153207.1">
    <property type="nucleotide sequence ID" value="NZ_SCFB01000001.1"/>
</dbReference>
<sequence>MNKQLCIVEFMNSHPFLLCLQDSEKARILPHLEVMVCEPDQLIFEKNEIADSVYFIAEGSVLISSGRHKAERHVHESFGTEAAFKNNFYEGTAKAHGHSILVKLPFDILEKLLKTYPELGAHLFFHNTIHPASKPDSKKEYSVKNSASILRVLLAWIFSFIVPFVVYNTLSADLCTNKRFFLSILSSGLVLWSFNVVYEFIPVLLILVTTIILGIVPSRIVLEGFSSESYLLILTLPGIASVITSSGLVYRLVILMVRLLPEKQSWYSAGLFLIGSIITPIIPSAFMRSRLMAPLTQDLIKVLKAENQSSLATKIAVSNFYGVTSLSSVFLTGSLINFIALGILPLQSNNQISSFGWTTTTFVFGVVLLTTNLFGLSLFFQDRTHLENPKERLMHQLKVLGPLKSEEWHAVIVIFLFLASILTLSLHQIQFAWVSLFLFCVLASLKIIRIKDWAVQTDWSFLLLVGAGLGTIKAMSFLNIDMLIKDNLSDFINFFGNGRSQILMALILVSILVRFVFPVATSFFIMMAIGLPIADFYQINLWITTFCILVACEIWFFPYQSNFYRNFENFFEGKLAYERRKFLSYNILINAARILGLYLSMPYWRQIGLL</sequence>
<dbReference type="InterPro" id="IPR018490">
    <property type="entry name" value="cNMP-bd_dom_sf"/>
</dbReference>
<dbReference type="SMART" id="SM00100">
    <property type="entry name" value="cNMP"/>
    <property type="match status" value="1"/>
</dbReference>
<evidence type="ECO:0000313" key="8">
    <source>
        <dbReference type="Proteomes" id="UP000293550"/>
    </source>
</evidence>
<dbReference type="CDD" id="cd00038">
    <property type="entry name" value="CAP_ED"/>
    <property type="match status" value="1"/>
</dbReference>
<feature type="transmembrane region" description="Helical" evidence="5">
    <location>
        <begin position="460"/>
        <end position="480"/>
    </location>
</feature>
<dbReference type="AlphaFoldDB" id="A0A4Q7DLN5"/>
<evidence type="ECO:0000256" key="3">
    <source>
        <dbReference type="ARBA" id="ARBA00022989"/>
    </source>
</evidence>
<comment type="subcellular location">
    <subcellularLocation>
        <location evidence="1">Membrane</location>
        <topology evidence="1">Multi-pass membrane protein</topology>
    </subcellularLocation>
</comment>
<dbReference type="PROSITE" id="PS50042">
    <property type="entry name" value="CNMP_BINDING_3"/>
    <property type="match status" value="1"/>
</dbReference>
<evidence type="ECO:0000256" key="2">
    <source>
        <dbReference type="ARBA" id="ARBA00022692"/>
    </source>
</evidence>
<feature type="transmembrane region" description="Helical" evidence="5">
    <location>
        <begin position="500"/>
        <end position="527"/>
    </location>
</feature>
<keyword evidence="3 5" id="KW-1133">Transmembrane helix</keyword>
<keyword evidence="4 5" id="KW-0472">Membrane</keyword>
<dbReference type="Pfam" id="PF00027">
    <property type="entry name" value="cNMP_binding"/>
    <property type="match status" value="1"/>
</dbReference>
<evidence type="ECO:0000256" key="5">
    <source>
        <dbReference type="SAM" id="Phobius"/>
    </source>
</evidence>
<feature type="transmembrane region" description="Helical" evidence="5">
    <location>
        <begin position="149"/>
        <end position="168"/>
    </location>
</feature>
<dbReference type="Pfam" id="PF00939">
    <property type="entry name" value="Na_sulph_symp"/>
    <property type="match status" value="1"/>
</dbReference>
<feature type="transmembrane region" description="Helical" evidence="5">
    <location>
        <begin position="266"/>
        <end position="286"/>
    </location>
</feature>
<dbReference type="InterPro" id="IPR000595">
    <property type="entry name" value="cNMP-bd_dom"/>
</dbReference>
<dbReference type="OrthoDB" id="8740737at2"/>
<keyword evidence="8" id="KW-1185">Reference proteome</keyword>
<dbReference type="Proteomes" id="UP000293550">
    <property type="component" value="Unassembled WGS sequence"/>
</dbReference>
<feature type="transmembrane region" description="Helical" evidence="5">
    <location>
        <begin position="431"/>
        <end position="448"/>
    </location>
</feature>
<organism evidence="7 8">
    <name type="scientific">Candidatus Finniella inopinata</name>
    <dbReference type="NCBI Taxonomy" id="1696036"/>
    <lineage>
        <taxon>Bacteria</taxon>
        <taxon>Pseudomonadati</taxon>
        <taxon>Pseudomonadota</taxon>
        <taxon>Alphaproteobacteria</taxon>
        <taxon>Holosporales</taxon>
        <taxon>Candidatus Paracaedibacteraceae</taxon>
        <taxon>Candidatus Finniella</taxon>
    </lineage>
</organism>
<feature type="domain" description="Cyclic nucleotide-binding" evidence="6">
    <location>
        <begin position="16"/>
        <end position="113"/>
    </location>
</feature>
<reference evidence="7 8" key="1">
    <citation type="submission" date="2018-10" db="EMBL/GenBank/DDBJ databases">
        <title>An updated phylogeny of the Alphaproteobacteria reveals that the parasitic Rickettsiales and Holosporales have independent origins.</title>
        <authorList>
            <person name="Munoz-Gomez S.A."/>
            <person name="Hess S."/>
            <person name="Burger G."/>
            <person name="Lang B.F."/>
            <person name="Susko E."/>
            <person name="Slamovits C.H."/>
            <person name="Roger A.J."/>
        </authorList>
    </citation>
    <scope>NUCLEOTIDE SEQUENCE [LARGE SCALE GENOMIC DNA]</scope>
    <source>
        <strain evidence="7">HOLO01</strain>
    </source>
</reference>
<accession>A0A4Q7DLN5</accession>
<protein>
    <submittedName>
        <fullName evidence="7">Cyclic nucleotide-binding domain-containing protein</fullName>
    </submittedName>
</protein>
<gene>
    <name evidence="7" type="ORF">EQU50_00470</name>
</gene>
<keyword evidence="2 5" id="KW-0812">Transmembrane</keyword>
<feature type="transmembrane region" description="Helical" evidence="5">
    <location>
        <begin position="180"/>
        <end position="198"/>
    </location>
</feature>
<feature type="transmembrane region" description="Helical" evidence="5">
    <location>
        <begin position="582"/>
        <end position="604"/>
    </location>
</feature>
<evidence type="ECO:0000313" key="7">
    <source>
        <dbReference type="EMBL" id="RZI47094.1"/>
    </source>
</evidence>
<dbReference type="InterPro" id="IPR001898">
    <property type="entry name" value="SLC13A/DASS"/>
</dbReference>
<feature type="transmembrane region" description="Helical" evidence="5">
    <location>
        <begin position="539"/>
        <end position="557"/>
    </location>
</feature>
<feature type="transmembrane region" description="Helical" evidence="5">
    <location>
        <begin position="204"/>
        <end position="222"/>
    </location>
</feature>
<dbReference type="InterPro" id="IPR014710">
    <property type="entry name" value="RmlC-like_jellyroll"/>
</dbReference>
<feature type="transmembrane region" description="Helical" evidence="5">
    <location>
        <begin position="355"/>
        <end position="380"/>
    </location>
</feature>
<feature type="transmembrane region" description="Helical" evidence="5">
    <location>
        <begin position="229"/>
        <end position="254"/>
    </location>
</feature>
<dbReference type="GO" id="GO:0022857">
    <property type="term" value="F:transmembrane transporter activity"/>
    <property type="evidence" value="ECO:0007669"/>
    <property type="project" value="InterPro"/>
</dbReference>
<evidence type="ECO:0000256" key="1">
    <source>
        <dbReference type="ARBA" id="ARBA00004141"/>
    </source>
</evidence>
<evidence type="ECO:0000256" key="4">
    <source>
        <dbReference type="ARBA" id="ARBA00023136"/>
    </source>
</evidence>
<dbReference type="Gene3D" id="2.60.120.10">
    <property type="entry name" value="Jelly Rolls"/>
    <property type="match status" value="1"/>
</dbReference>
<dbReference type="EMBL" id="SCFB01000001">
    <property type="protein sequence ID" value="RZI47094.1"/>
    <property type="molecule type" value="Genomic_DNA"/>
</dbReference>
<dbReference type="SUPFAM" id="SSF51206">
    <property type="entry name" value="cAMP-binding domain-like"/>
    <property type="match status" value="1"/>
</dbReference>
<dbReference type="GO" id="GO:0016020">
    <property type="term" value="C:membrane"/>
    <property type="evidence" value="ECO:0007669"/>
    <property type="project" value="UniProtKB-SubCell"/>
</dbReference>
<comment type="caution">
    <text evidence="7">The sequence shown here is derived from an EMBL/GenBank/DDBJ whole genome shotgun (WGS) entry which is preliminary data.</text>
</comment>
<proteinExistence type="predicted"/>